<dbReference type="PROSITE" id="PS51257">
    <property type="entry name" value="PROKAR_LIPOPROTEIN"/>
    <property type="match status" value="1"/>
</dbReference>
<gene>
    <name evidence="2" type="ORF">Mal52_00820</name>
</gene>
<evidence type="ECO:0000313" key="2">
    <source>
        <dbReference type="EMBL" id="QDU41629.1"/>
    </source>
</evidence>
<evidence type="ECO:0000256" key="1">
    <source>
        <dbReference type="SAM" id="MobiDB-lite"/>
    </source>
</evidence>
<dbReference type="Proteomes" id="UP000319383">
    <property type="component" value="Chromosome"/>
</dbReference>
<dbReference type="KEGG" id="sdyn:Mal52_00820"/>
<feature type="region of interest" description="Disordered" evidence="1">
    <location>
        <begin position="197"/>
        <end position="222"/>
    </location>
</feature>
<reference evidence="2 3" key="1">
    <citation type="submission" date="2019-02" db="EMBL/GenBank/DDBJ databases">
        <title>Deep-cultivation of Planctomycetes and their phenomic and genomic characterization uncovers novel biology.</title>
        <authorList>
            <person name="Wiegand S."/>
            <person name="Jogler M."/>
            <person name="Boedeker C."/>
            <person name="Pinto D."/>
            <person name="Vollmers J."/>
            <person name="Rivas-Marin E."/>
            <person name="Kohn T."/>
            <person name="Peeters S.H."/>
            <person name="Heuer A."/>
            <person name="Rast P."/>
            <person name="Oberbeckmann S."/>
            <person name="Bunk B."/>
            <person name="Jeske O."/>
            <person name="Meyerdierks A."/>
            <person name="Storesund J.E."/>
            <person name="Kallscheuer N."/>
            <person name="Luecker S."/>
            <person name="Lage O.M."/>
            <person name="Pohl T."/>
            <person name="Merkel B.J."/>
            <person name="Hornburger P."/>
            <person name="Mueller R.-W."/>
            <person name="Bruemmer F."/>
            <person name="Labrenz M."/>
            <person name="Spormann A.M."/>
            <person name="Op den Camp H."/>
            <person name="Overmann J."/>
            <person name="Amann R."/>
            <person name="Jetten M.S.M."/>
            <person name="Mascher T."/>
            <person name="Medema M.H."/>
            <person name="Devos D.P."/>
            <person name="Kaster A.-K."/>
            <person name="Ovreas L."/>
            <person name="Rohde M."/>
            <person name="Galperin M.Y."/>
            <person name="Jogler C."/>
        </authorList>
    </citation>
    <scope>NUCLEOTIDE SEQUENCE [LARGE SCALE GENOMIC DNA]</scope>
    <source>
        <strain evidence="2 3">Mal52</strain>
    </source>
</reference>
<name>A0A517ZGP5_9PLAN</name>
<dbReference type="EMBL" id="CP036276">
    <property type="protein sequence ID" value="QDU41629.1"/>
    <property type="molecule type" value="Genomic_DNA"/>
</dbReference>
<keyword evidence="3" id="KW-1185">Reference proteome</keyword>
<dbReference type="AlphaFoldDB" id="A0A517ZGP5"/>
<proteinExistence type="predicted"/>
<protein>
    <submittedName>
        <fullName evidence="2">Uncharacterized protein</fullName>
    </submittedName>
</protein>
<organism evidence="2 3">
    <name type="scientific">Symmachiella dynata</name>
    <dbReference type="NCBI Taxonomy" id="2527995"/>
    <lineage>
        <taxon>Bacteria</taxon>
        <taxon>Pseudomonadati</taxon>
        <taxon>Planctomycetota</taxon>
        <taxon>Planctomycetia</taxon>
        <taxon>Planctomycetales</taxon>
        <taxon>Planctomycetaceae</taxon>
        <taxon>Symmachiella</taxon>
    </lineage>
</organism>
<feature type="region of interest" description="Disordered" evidence="1">
    <location>
        <begin position="328"/>
        <end position="360"/>
    </location>
</feature>
<evidence type="ECO:0000313" key="3">
    <source>
        <dbReference type="Proteomes" id="UP000319383"/>
    </source>
</evidence>
<sequence>MFIKIVDNRLSHWVLLTCVLGFSGCVEFKMPATMPWSKVPPEAKPADAKFAEDQVTDVADEEPLPPVSVPNRLSVVWTDTVLNQRNKPSIRGFGGRIMFYADQGLGDDKPAEPLIVDGTLTVYAFGDDNGKGMATKPEKRYVFLPEQLAKHRSKSDIGHSYSVWLPWDEVGGPQRRISLFVRFEPTQGGAVMSDAAPKILPGAPPEEEVATTTTEEPTSQASPIQQVAAQRDASLGVVQAGGPIESAGTRLQKFIDHQREHLYNIQPVGHETPATVKEPNKEAMSTVTIDVPAAFVEHSGIPVNVQKVEQTPTQQAVFLDTIQQSELKNATNSQQAAPAEAHPPQSQVQEAAAATSTRYSRSGRFVRDRFRVRKWQAEQLADDPIRRQPHPATWPSDLRPPPQSPPVGEMNLIPQVDAQ</sequence>
<feature type="compositionally biased region" description="Low complexity" evidence="1">
    <location>
        <begin position="334"/>
        <end position="354"/>
    </location>
</feature>
<accession>A0A517ZGP5</accession>
<feature type="region of interest" description="Disordered" evidence="1">
    <location>
        <begin position="377"/>
        <end position="419"/>
    </location>
</feature>